<accession>A0A9X8DNL9</accession>
<proteinExistence type="predicted"/>
<evidence type="ECO:0000256" key="1">
    <source>
        <dbReference type="SAM" id="Coils"/>
    </source>
</evidence>
<dbReference type="EMBL" id="QUTI01038251">
    <property type="protein sequence ID" value="RLO00902.1"/>
    <property type="molecule type" value="Genomic_DNA"/>
</dbReference>
<feature type="coiled-coil region" evidence="1">
    <location>
        <begin position="182"/>
        <end position="239"/>
    </location>
</feature>
<sequence>MDVNDSAVLQEKDRVIVLLNETAKAFQFQVASLQGQLTLATNQLAQRDMVVHDLQQHVQDLKNASADQNSTIAGLQSQLGLQKATLDEVEGQLKTADAEFEALRATFEAKDTVKCIKLNELIVRLQNEASQLNVVIRRQDKQLQEKATATVTTDACLSARDYSENQLISLRDDAIEAKAKELKLVTDANDGLRAQLDALEIELKTKALERQSQNLTTSLEKLQVEREGIREELSATRLKARVEVEGMQGELIQRRTKQYELTLKLHVRAT</sequence>
<evidence type="ECO:0000313" key="2">
    <source>
        <dbReference type="EMBL" id="RLO00902.1"/>
    </source>
</evidence>
<comment type="caution">
    <text evidence="2">The sequence shown here is derived from an EMBL/GenBank/DDBJ whole genome shotgun (WGS) entry which is preliminary data.</text>
</comment>
<name>A0A9X8DNL9_APHAT</name>
<dbReference type="Proteomes" id="UP000275652">
    <property type="component" value="Unassembled WGS sequence"/>
</dbReference>
<protein>
    <submittedName>
        <fullName evidence="2">Uncharacterized protein</fullName>
    </submittedName>
</protein>
<organism evidence="2 3">
    <name type="scientific">Aphanomyces astaci</name>
    <name type="common">Crayfish plague agent</name>
    <dbReference type="NCBI Taxonomy" id="112090"/>
    <lineage>
        <taxon>Eukaryota</taxon>
        <taxon>Sar</taxon>
        <taxon>Stramenopiles</taxon>
        <taxon>Oomycota</taxon>
        <taxon>Saprolegniomycetes</taxon>
        <taxon>Saprolegniales</taxon>
        <taxon>Verrucalvaceae</taxon>
        <taxon>Aphanomyces</taxon>
    </lineage>
</organism>
<gene>
    <name evidence="2" type="ORF">DYB28_015141</name>
</gene>
<reference evidence="2 3" key="1">
    <citation type="journal article" date="2018" name="J. Invertebr. Pathol.">
        <title>New genotyping method for the causative agent of crayfish plague (Aphanomyces astaci) based on whole genome data.</title>
        <authorList>
            <person name="Minardi D."/>
            <person name="Studholme D.J."/>
            <person name="van der Giezen M."/>
            <person name="Pretto T."/>
            <person name="Oidtmann B."/>
        </authorList>
    </citation>
    <scope>NUCLEOTIDE SEQUENCE [LARGE SCALE GENOMIC DNA]</scope>
    <source>
        <strain evidence="2 3">KB13</strain>
    </source>
</reference>
<evidence type="ECO:0000313" key="3">
    <source>
        <dbReference type="Proteomes" id="UP000275652"/>
    </source>
</evidence>
<feature type="coiled-coil region" evidence="1">
    <location>
        <begin position="86"/>
        <end position="142"/>
    </location>
</feature>
<keyword evidence="1" id="KW-0175">Coiled coil</keyword>
<dbReference type="AlphaFoldDB" id="A0A9X8DNL9"/>